<sequence>MSMSQDFGNRTRKDDDEDRKPPPFEKYVQSTFAEFIGTLLFVFVACMAVSARDVLSIAFAEGLCIALLCAAFVNVSGGHFNPAVSFASAVCGAINPICACLYFVAQILGAMCGASFVKAVILGDSYHILKGGANQFRGLGVPYDPYDTFHHLNVTPVTAIVVEAILSCMICTVYLQSNIDKKSQTSVGPLAYGFALLVSIIAGFHVSGGSFNPARSFGPAVPSGYWDQQYIYWAGPYIGALVSGVLYRLVLGDGKKRLIMRD</sequence>
<dbReference type="PANTHER" id="PTHR19139">
    <property type="entry name" value="AQUAPORIN TRANSPORTER"/>
    <property type="match status" value="1"/>
</dbReference>
<evidence type="ECO:0000256" key="7">
    <source>
        <dbReference type="RuleBase" id="RU000477"/>
    </source>
</evidence>
<keyword evidence="11" id="KW-1185">Reference proteome</keyword>
<dbReference type="Proteomes" id="UP001152320">
    <property type="component" value="Chromosome 8"/>
</dbReference>
<comment type="similarity">
    <text evidence="2 7">Belongs to the MIP/aquaporin (TC 1.A.8) family.</text>
</comment>
<dbReference type="SUPFAM" id="SSF81338">
    <property type="entry name" value="Aquaporin-like"/>
    <property type="match status" value="1"/>
</dbReference>
<feature type="transmembrane region" description="Helical" evidence="9">
    <location>
        <begin position="58"/>
        <end position="77"/>
    </location>
</feature>
<name>A0A9Q1H977_HOLLE</name>
<dbReference type="AlphaFoldDB" id="A0A9Q1H977"/>
<dbReference type="EMBL" id="JAIZAY010000008">
    <property type="protein sequence ID" value="KAJ8037679.1"/>
    <property type="molecule type" value="Genomic_DNA"/>
</dbReference>
<keyword evidence="3 7" id="KW-0813">Transport</keyword>
<evidence type="ECO:0000313" key="10">
    <source>
        <dbReference type="EMBL" id="KAJ8037679.1"/>
    </source>
</evidence>
<proteinExistence type="inferred from homology"/>
<evidence type="ECO:0000313" key="11">
    <source>
        <dbReference type="Proteomes" id="UP001152320"/>
    </source>
</evidence>
<dbReference type="InterPro" id="IPR000425">
    <property type="entry name" value="MIP"/>
</dbReference>
<dbReference type="OrthoDB" id="3222at2759"/>
<feature type="compositionally biased region" description="Basic and acidic residues" evidence="8">
    <location>
        <begin position="9"/>
        <end position="22"/>
    </location>
</feature>
<dbReference type="InterPro" id="IPR034294">
    <property type="entry name" value="Aquaporin_transptr"/>
</dbReference>
<comment type="subcellular location">
    <subcellularLocation>
        <location evidence="1">Membrane</location>
        <topology evidence="1">Multi-pass membrane protein</topology>
    </subcellularLocation>
</comment>
<comment type="caution">
    <text evidence="10">The sequence shown here is derived from an EMBL/GenBank/DDBJ whole genome shotgun (WGS) entry which is preliminary data.</text>
</comment>
<dbReference type="GO" id="GO:0015250">
    <property type="term" value="F:water channel activity"/>
    <property type="evidence" value="ECO:0007669"/>
    <property type="project" value="TreeGrafter"/>
</dbReference>
<evidence type="ECO:0000256" key="9">
    <source>
        <dbReference type="SAM" id="Phobius"/>
    </source>
</evidence>
<dbReference type="GO" id="GO:0005886">
    <property type="term" value="C:plasma membrane"/>
    <property type="evidence" value="ECO:0007669"/>
    <property type="project" value="TreeGrafter"/>
</dbReference>
<dbReference type="InterPro" id="IPR023271">
    <property type="entry name" value="Aquaporin-like"/>
</dbReference>
<accession>A0A9Q1H977</accession>
<reference evidence="10" key="1">
    <citation type="submission" date="2021-10" db="EMBL/GenBank/DDBJ databases">
        <title>Tropical sea cucumber genome reveals ecological adaptation and Cuvierian tubules defense mechanism.</title>
        <authorList>
            <person name="Chen T."/>
        </authorList>
    </citation>
    <scope>NUCLEOTIDE SEQUENCE</scope>
    <source>
        <strain evidence="10">Nanhai2018</strain>
        <tissue evidence="10">Muscle</tissue>
    </source>
</reference>
<evidence type="ECO:0000256" key="2">
    <source>
        <dbReference type="ARBA" id="ARBA00006175"/>
    </source>
</evidence>
<dbReference type="PANTHER" id="PTHR19139:SF284">
    <property type="entry name" value="AQUAPORIN"/>
    <property type="match status" value="1"/>
</dbReference>
<evidence type="ECO:0000256" key="3">
    <source>
        <dbReference type="ARBA" id="ARBA00022448"/>
    </source>
</evidence>
<dbReference type="PROSITE" id="PS00221">
    <property type="entry name" value="MIP"/>
    <property type="match status" value="1"/>
</dbReference>
<feature type="transmembrane region" description="Helical" evidence="9">
    <location>
        <begin position="230"/>
        <end position="251"/>
    </location>
</feature>
<feature type="region of interest" description="Disordered" evidence="8">
    <location>
        <begin position="1"/>
        <end position="22"/>
    </location>
</feature>
<evidence type="ECO:0000256" key="1">
    <source>
        <dbReference type="ARBA" id="ARBA00004141"/>
    </source>
</evidence>
<evidence type="ECO:0000256" key="5">
    <source>
        <dbReference type="ARBA" id="ARBA00022989"/>
    </source>
</evidence>
<dbReference type="Gene3D" id="1.20.1080.10">
    <property type="entry name" value="Glycerol uptake facilitator protein"/>
    <property type="match status" value="1"/>
</dbReference>
<feature type="transmembrane region" description="Helical" evidence="9">
    <location>
        <begin position="32"/>
        <end position="51"/>
    </location>
</feature>
<evidence type="ECO:0000256" key="8">
    <source>
        <dbReference type="SAM" id="MobiDB-lite"/>
    </source>
</evidence>
<gene>
    <name evidence="10" type="ORF">HOLleu_18564</name>
</gene>
<feature type="transmembrane region" description="Helical" evidence="9">
    <location>
        <begin position="149"/>
        <end position="175"/>
    </location>
</feature>
<dbReference type="Pfam" id="PF00230">
    <property type="entry name" value="MIP"/>
    <property type="match status" value="1"/>
</dbReference>
<keyword evidence="5 9" id="KW-1133">Transmembrane helix</keyword>
<protein>
    <submittedName>
        <fullName evidence="10">Aquaporin-8</fullName>
    </submittedName>
</protein>
<evidence type="ECO:0000256" key="6">
    <source>
        <dbReference type="ARBA" id="ARBA00023136"/>
    </source>
</evidence>
<feature type="transmembrane region" description="Helical" evidence="9">
    <location>
        <begin position="83"/>
        <end position="104"/>
    </location>
</feature>
<dbReference type="InterPro" id="IPR022357">
    <property type="entry name" value="MIP_CS"/>
</dbReference>
<keyword evidence="6 9" id="KW-0472">Membrane</keyword>
<evidence type="ECO:0000256" key="4">
    <source>
        <dbReference type="ARBA" id="ARBA00022692"/>
    </source>
</evidence>
<dbReference type="PRINTS" id="PR00783">
    <property type="entry name" value="MINTRINSICP"/>
</dbReference>
<feature type="transmembrane region" description="Helical" evidence="9">
    <location>
        <begin position="187"/>
        <end position="210"/>
    </location>
</feature>
<organism evidence="10 11">
    <name type="scientific">Holothuria leucospilota</name>
    <name type="common">Black long sea cucumber</name>
    <name type="synonym">Mertensiothuria leucospilota</name>
    <dbReference type="NCBI Taxonomy" id="206669"/>
    <lineage>
        <taxon>Eukaryota</taxon>
        <taxon>Metazoa</taxon>
        <taxon>Echinodermata</taxon>
        <taxon>Eleutherozoa</taxon>
        <taxon>Echinozoa</taxon>
        <taxon>Holothuroidea</taxon>
        <taxon>Aspidochirotacea</taxon>
        <taxon>Aspidochirotida</taxon>
        <taxon>Holothuriidae</taxon>
        <taxon>Holothuria</taxon>
    </lineage>
</organism>
<keyword evidence="4 7" id="KW-0812">Transmembrane</keyword>